<dbReference type="Proteomes" id="UP000287651">
    <property type="component" value="Unassembled WGS sequence"/>
</dbReference>
<sequence>MVDGLQPSITQLHGSYGGSNRGRGWKRLGLRQMCGERWGKLGIEGMASWVATIIEARDCCWVGLQQGLASDGCAWPRKDSDSQWGVVAGASACGAAATVGEEEGAIGAAAAKGEHCSRGEKEVEGSSCCRGGVATVQ</sequence>
<dbReference type="AlphaFoldDB" id="A0A426YQC4"/>
<name>A0A426YQC4_ENSVE</name>
<proteinExistence type="predicted"/>
<evidence type="ECO:0000313" key="1">
    <source>
        <dbReference type="EMBL" id="RRT53929.1"/>
    </source>
</evidence>
<accession>A0A426YQC4</accession>
<organism evidence="1 2">
    <name type="scientific">Ensete ventricosum</name>
    <name type="common">Abyssinian banana</name>
    <name type="synonym">Musa ensete</name>
    <dbReference type="NCBI Taxonomy" id="4639"/>
    <lineage>
        <taxon>Eukaryota</taxon>
        <taxon>Viridiplantae</taxon>
        <taxon>Streptophyta</taxon>
        <taxon>Embryophyta</taxon>
        <taxon>Tracheophyta</taxon>
        <taxon>Spermatophyta</taxon>
        <taxon>Magnoliopsida</taxon>
        <taxon>Liliopsida</taxon>
        <taxon>Zingiberales</taxon>
        <taxon>Musaceae</taxon>
        <taxon>Ensete</taxon>
    </lineage>
</organism>
<comment type="caution">
    <text evidence="1">The sequence shown here is derived from an EMBL/GenBank/DDBJ whole genome shotgun (WGS) entry which is preliminary data.</text>
</comment>
<dbReference type="EMBL" id="AMZH03010866">
    <property type="protein sequence ID" value="RRT53929.1"/>
    <property type="molecule type" value="Genomic_DNA"/>
</dbReference>
<reference evidence="1 2" key="1">
    <citation type="journal article" date="2014" name="Agronomy (Basel)">
        <title>A Draft Genome Sequence for Ensete ventricosum, the Drought-Tolerant Tree Against Hunger.</title>
        <authorList>
            <person name="Harrison J."/>
            <person name="Moore K.A."/>
            <person name="Paszkiewicz K."/>
            <person name="Jones T."/>
            <person name="Grant M."/>
            <person name="Ambacheew D."/>
            <person name="Muzemil S."/>
            <person name="Studholme D.J."/>
        </authorList>
    </citation>
    <scope>NUCLEOTIDE SEQUENCE [LARGE SCALE GENOMIC DNA]</scope>
</reference>
<evidence type="ECO:0000313" key="2">
    <source>
        <dbReference type="Proteomes" id="UP000287651"/>
    </source>
</evidence>
<gene>
    <name evidence="1" type="ORF">B296_00020450</name>
</gene>
<protein>
    <submittedName>
        <fullName evidence="1">Uncharacterized protein</fullName>
    </submittedName>
</protein>